<dbReference type="InterPro" id="IPR001173">
    <property type="entry name" value="Glyco_trans_2-like"/>
</dbReference>
<keyword evidence="2" id="KW-0808">Transferase</keyword>
<dbReference type="Gene3D" id="3.90.550.10">
    <property type="entry name" value="Spore Coat Polysaccharide Biosynthesis Protein SpsA, Chain A"/>
    <property type="match status" value="1"/>
</dbReference>
<dbReference type="Proteomes" id="UP000315389">
    <property type="component" value="Unassembled WGS sequence"/>
</dbReference>
<dbReference type="Pfam" id="PF00535">
    <property type="entry name" value="Glycos_transf_2"/>
    <property type="match status" value="1"/>
</dbReference>
<name>A0A542ZUF0_RARFA</name>
<reference evidence="2 3" key="1">
    <citation type="submission" date="2019-06" db="EMBL/GenBank/DDBJ databases">
        <title>Sequencing the genomes of 1000 actinobacteria strains.</title>
        <authorList>
            <person name="Klenk H.-P."/>
        </authorList>
    </citation>
    <scope>NUCLEOTIDE SEQUENCE [LARGE SCALE GENOMIC DNA]</scope>
    <source>
        <strain evidence="2 3">DSM 4813</strain>
    </source>
</reference>
<dbReference type="CDD" id="cd00761">
    <property type="entry name" value="Glyco_tranf_GTA_type"/>
    <property type="match status" value="1"/>
</dbReference>
<evidence type="ECO:0000259" key="1">
    <source>
        <dbReference type="Pfam" id="PF00535"/>
    </source>
</evidence>
<dbReference type="InterPro" id="IPR029044">
    <property type="entry name" value="Nucleotide-diphossugar_trans"/>
</dbReference>
<comment type="caution">
    <text evidence="2">The sequence shown here is derived from an EMBL/GenBank/DDBJ whole genome shotgun (WGS) entry which is preliminary data.</text>
</comment>
<evidence type="ECO:0000313" key="3">
    <source>
        <dbReference type="Proteomes" id="UP000315389"/>
    </source>
</evidence>
<dbReference type="AlphaFoldDB" id="A0A542ZUF0"/>
<sequence length="363" mass="39069">MTPERPPAPDVDLVIAVHSSARDIARAAASALTGTRADVRVTVVCHNVAADEIAASLGDISADPRIRLTTLADGIASPAGPFNLGLDLADGRFTSVLGSDDFLEPGAIDSWLARAEADRADAVIARLKHDSGGVVPTPPTRPGRRSGLDFVRDRLAYRSAPLGLIRRSTLGELRFAPGLTTGEDLAYVCRAWTSGAVSFDRGGPAYVIGSAATDRTTRIPRAIRDEFAYVAPILDSDWFARLSDGQQAALVVKFIRVHVFGAIANRPDPGWWTRPQRNDLLVTTRELLDRGHGIERVLSLRDRRVLALIASVDEPAEILLAAVRARRQYSSPGALVPATASRLLHREAPIRFSLASFLASRGR</sequence>
<evidence type="ECO:0000313" key="2">
    <source>
        <dbReference type="EMBL" id="TQL63886.1"/>
    </source>
</evidence>
<dbReference type="SUPFAM" id="SSF53448">
    <property type="entry name" value="Nucleotide-diphospho-sugar transferases"/>
    <property type="match status" value="1"/>
</dbReference>
<proteinExistence type="predicted"/>
<dbReference type="EMBL" id="VFOS01000001">
    <property type="protein sequence ID" value="TQL63886.1"/>
    <property type="molecule type" value="Genomic_DNA"/>
</dbReference>
<accession>A0A542ZUF0</accession>
<dbReference type="GO" id="GO:0016740">
    <property type="term" value="F:transferase activity"/>
    <property type="evidence" value="ECO:0007669"/>
    <property type="project" value="UniProtKB-KW"/>
</dbReference>
<organism evidence="2 3">
    <name type="scientific">Rarobacter faecitabidus</name>
    <dbReference type="NCBI Taxonomy" id="13243"/>
    <lineage>
        <taxon>Bacteria</taxon>
        <taxon>Bacillati</taxon>
        <taxon>Actinomycetota</taxon>
        <taxon>Actinomycetes</taxon>
        <taxon>Micrococcales</taxon>
        <taxon>Rarobacteraceae</taxon>
        <taxon>Rarobacter</taxon>
    </lineage>
</organism>
<dbReference type="RefSeq" id="WP_170222554.1">
    <property type="nucleotide sequence ID" value="NZ_BAAASV010000002.1"/>
</dbReference>
<protein>
    <submittedName>
        <fullName evidence="2">Glycosyl transferase family 2</fullName>
    </submittedName>
</protein>
<feature type="domain" description="Glycosyltransferase 2-like" evidence="1">
    <location>
        <begin position="13"/>
        <end position="170"/>
    </location>
</feature>
<keyword evidence="3" id="KW-1185">Reference proteome</keyword>
<gene>
    <name evidence="2" type="ORF">FB461_0365</name>
</gene>